<dbReference type="PROSITE" id="PS00383">
    <property type="entry name" value="TYR_PHOSPHATASE_1"/>
    <property type="match status" value="1"/>
</dbReference>
<dbReference type="EMBL" id="HBKQ01001846">
    <property type="protein sequence ID" value="CAE2202391.1"/>
    <property type="molecule type" value="Transcribed_RNA"/>
</dbReference>
<dbReference type="GO" id="GO:0004725">
    <property type="term" value="F:protein tyrosine phosphatase activity"/>
    <property type="evidence" value="ECO:0007669"/>
    <property type="project" value="UniProtKB-EC"/>
</dbReference>
<keyword evidence="4" id="KW-0904">Protein phosphatase</keyword>
<feature type="domain" description="Tyrosine specific protein phosphatases" evidence="6">
    <location>
        <begin position="131"/>
        <end position="200"/>
    </location>
</feature>
<gene>
    <name evidence="7" type="ORF">OAUR00152_LOCUS1249</name>
</gene>
<dbReference type="PROSITE" id="PS50054">
    <property type="entry name" value="TYR_PHOSPHATASE_DUAL"/>
    <property type="match status" value="1"/>
</dbReference>
<dbReference type="PANTHER" id="PTHR10159:SF529">
    <property type="entry name" value="TYROSINE-PROTEIN PHOSPHATASE DOMAIN-CONTAINING PROTEIN"/>
    <property type="match status" value="1"/>
</dbReference>
<name>A0A7S4M5B9_9STRA</name>
<dbReference type="Pfam" id="PF00782">
    <property type="entry name" value="DSPc"/>
    <property type="match status" value="1"/>
</dbReference>
<organism evidence="7">
    <name type="scientific">Odontella aurita</name>
    <dbReference type="NCBI Taxonomy" id="265563"/>
    <lineage>
        <taxon>Eukaryota</taxon>
        <taxon>Sar</taxon>
        <taxon>Stramenopiles</taxon>
        <taxon>Ochrophyta</taxon>
        <taxon>Bacillariophyta</taxon>
        <taxon>Mediophyceae</taxon>
        <taxon>Biddulphiophycidae</taxon>
        <taxon>Eupodiscales</taxon>
        <taxon>Odontellaceae</taxon>
        <taxon>Odontella</taxon>
    </lineage>
</organism>
<dbReference type="InterPro" id="IPR000387">
    <property type="entry name" value="Tyr_Pase_dom"/>
</dbReference>
<dbReference type="CDD" id="cd14498">
    <property type="entry name" value="DSP"/>
    <property type="match status" value="1"/>
</dbReference>
<dbReference type="AlphaFoldDB" id="A0A7S4M5B9"/>
<reference evidence="7" key="1">
    <citation type="submission" date="2021-01" db="EMBL/GenBank/DDBJ databases">
        <authorList>
            <person name="Corre E."/>
            <person name="Pelletier E."/>
            <person name="Niang G."/>
            <person name="Scheremetjew M."/>
            <person name="Finn R."/>
            <person name="Kale V."/>
            <person name="Holt S."/>
            <person name="Cochrane G."/>
            <person name="Meng A."/>
            <person name="Brown T."/>
            <person name="Cohen L."/>
        </authorList>
    </citation>
    <scope>NUCLEOTIDE SEQUENCE</scope>
    <source>
        <strain evidence="7">Isolate 1302-5</strain>
    </source>
</reference>
<dbReference type="Gene3D" id="3.90.190.10">
    <property type="entry name" value="Protein tyrosine phosphatase superfamily"/>
    <property type="match status" value="1"/>
</dbReference>
<evidence type="ECO:0000259" key="5">
    <source>
        <dbReference type="PROSITE" id="PS50054"/>
    </source>
</evidence>
<evidence type="ECO:0000256" key="2">
    <source>
        <dbReference type="ARBA" id="ARBA00013064"/>
    </source>
</evidence>
<dbReference type="SUPFAM" id="SSF52799">
    <property type="entry name" value="(Phosphotyrosine protein) phosphatases II"/>
    <property type="match status" value="1"/>
</dbReference>
<sequence>MYCVPELHPMGGAVSKLVRSDDWPYVAAIRDPEVLDWKEFIKAETEVERRSEILRLQKLQFDLPVKISDGLYLSNADGATRIDRLRELGISHVLNLAGRAGSLTHDEAYENAGIQLLVIEAEDEENYPMLHNHLKKSECFIKEAKEGGGACLVHCLAGINRSGVIVAAYKMMSERMNVLDVVLHCRRQRGNVFLSTNEGFQRQLVALARREGLLGPTPTVLNRRCQTVVLLSH</sequence>
<keyword evidence="3" id="KW-0378">Hydrolase</keyword>
<dbReference type="InterPro" id="IPR000340">
    <property type="entry name" value="Dual-sp_phosphatase_cat-dom"/>
</dbReference>
<dbReference type="EC" id="3.1.3.48" evidence="2"/>
<evidence type="ECO:0000259" key="6">
    <source>
        <dbReference type="PROSITE" id="PS50056"/>
    </source>
</evidence>
<comment type="similarity">
    <text evidence="1">Belongs to the protein-tyrosine phosphatase family. Non-receptor class dual specificity subfamily.</text>
</comment>
<accession>A0A7S4M5B9</accession>
<dbReference type="GO" id="GO:0043409">
    <property type="term" value="P:negative regulation of MAPK cascade"/>
    <property type="evidence" value="ECO:0007669"/>
    <property type="project" value="TreeGrafter"/>
</dbReference>
<proteinExistence type="inferred from homology"/>
<dbReference type="SMART" id="SM00195">
    <property type="entry name" value="DSPc"/>
    <property type="match status" value="1"/>
</dbReference>
<dbReference type="InterPro" id="IPR003595">
    <property type="entry name" value="Tyr_Pase_cat"/>
</dbReference>
<dbReference type="InterPro" id="IPR016130">
    <property type="entry name" value="Tyr_Pase_AS"/>
</dbReference>
<protein>
    <recommendedName>
        <fullName evidence="2">protein-tyrosine-phosphatase</fullName>
        <ecNumber evidence="2">3.1.3.48</ecNumber>
    </recommendedName>
</protein>
<dbReference type="PANTHER" id="PTHR10159">
    <property type="entry name" value="DUAL SPECIFICITY PROTEIN PHOSPHATASE"/>
    <property type="match status" value="1"/>
</dbReference>
<dbReference type="InterPro" id="IPR029021">
    <property type="entry name" value="Prot-tyrosine_phosphatase-like"/>
</dbReference>
<evidence type="ECO:0000256" key="1">
    <source>
        <dbReference type="ARBA" id="ARBA00008601"/>
    </source>
</evidence>
<feature type="domain" description="Tyrosine-protein phosphatase" evidence="5">
    <location>
        <begin position="63"/>
        <end position="213"/>
    </location>
</feature>
<dbReference type="SMART" id="SM00404">
    <property type="entry name" value="PTPc_motif"/>
    <property type="match status" value="1"/>
</dbReference>
<dbReference type="PROSITE" id="PS50056">
    <property type="entry name" value="TYR_PHOSPHATASE_2"/>
    <property type="match status" value="1"/>
</dbReference>
<evidence type="ECO:0000256" key="4">
    <source>
        <dbReference type="ARBA" id="ARBA00022912"/>
    </source>
</evidence>
<dbReference type="GO" id="GO:0005737">
    <property type="term" value="C:cytoplasm"/>
    <property type="evidence" value="ECO:0007669"/>
    <property type="project" value="TreeGrafter"/>
</dbReference>
<evidence type="ECO:0000313" key="7">
    <source>
        <dbReference type="EMBL" id="CAE2202391.1"/>
    </source>
</evidence>
<dbReference type="InterPro" id="IPR020422">
    <property type="entry name" value="TYR_PHOSPHATASE_DUAL_dom"/>
</dbReference>
<evidence type="ECO:0000256" key="3">
    <source>
        <dbReference type="ARBA" id="ARBA00022801"/>
    </source>
</evidence>